<dbReference type="RefSeq" id="WP_109332800.1">
    <property type="nucleotide sequence ID" value="NZ_CP029357.1"/>
</dbReference>
<gene>
    <name evidence="2" type="ORF">DEW08_25950</name>
</gene>
<dbReference type="KEGG" id="azz:DEW08_25950"/>
<geneLocation type="plasmid" evidence="2 3">
    <name>unnamed2</name>
</geneLocation>
<dbReference type="NCBIfam" id="NF033788">
    <property type="entry name" value="HTH_metalloreg"/>
    <property type="match status" value="1"/>
</dbReference>
<keyword evidence="2" id="KW-0614">Plasmid</keyword>
<keyword evidence="3" id="KW-1185">Reference proteome</keyword>
<feature type="domain" description="HTH arsR-type" evidence="1">
    <location>
        <begin position="1"/>
        <end position="94"/>
    </location>
</feature>
<name>A0A2S2CYI6_9PROT</name>
<organism evidence="2 3">
    <name type="scientific">Azospirillum thermophilum</name>
    <dbReference type="NCBI Taxonomy" id="2202148"/>
    <lineage>
        <taxon>Bacteria</taxon>
        <taxon>Pseudomonadati</taxon>
        <taxon>Pseudomonadota</taxon>
        <taxon>Alphaproteobacteria</taxon>
        <taxon>Rhodospirillales</taxon>
        <taxon>Azospirillaceae</taxon>
        <taxon>Azospirillum</taxon>
    </lineage>
</organism>
<dbReference type="Pfam" id="PF12840">
    <property type="entry name" value="HTH_20"/>
    <property type="match status" value="1"/>
</dbReference>
<dbReference type="InterPro" id="IPR052543">
    <property type="entry name" value="HTH_Metal-responsive_Reg"/>
</dbReference>
<dbReference type="SMART" id="SM00418">
    <property type="entry name" value="HTH_ARSR"/>
    <property type="match status" value="1"/>
</dbReference>
<evidence type="ECO:0000259" key="1">
    <source>
        <dbReference type="PROSITE" id="PS50987"/>
    </source>
</evidence>
<dbReference type="Gene3D" id="1.10.10.10">
    <property type="entry name" value="Winged helix-like DNA-binding domain superfamily/Winged helix DNA-binding domain"/>
    <property type="match status" value="1"/>
</dbReference>
<dbReference type="GO" id="GO:0003700">
    <property type="term" value="F:DNA-binding transcription factor activity"/>
    <property type="evidence" value="ECO:0007669"/>
    <property type="project" value="InterPro"/>
</dbReference>
<sequence length="246" mass="25613">MKEGPVIASVAALLGDPARANILTALMDGRALTVSELAGVAGVTLQTASGHLAKLEAARLLVAEKQGRHRYFRLSGTDVAQVLEALMGLAQRTGATRVRTGPKDAALRSARVCYDHLAGERGVELLAGARRQGLIAGEVIGGDVIGGDVIGGDVIGGDRALALTDKGRAVFAGFGLDLGRLEKGRRPLCRACLDWSERRDHLGGALGAAILARILEAGWARREDGRVVTFTPAGLERLAALVDPAC</sequence>
<dbReference type="InterPro" id="IPR036388">
    <property type="entry name" value="WH-like_DNA-bd_sf"/>
</dbReference>
<dbReference type="PROSITE" id="PS50987">
    <property type="entry name" value="HTH_ARSR_2"/>
    <property type="match status" value="1"/>
</dbReference>
<dbReference type="InterPro" id="IPR036390">
    <property type="entry name" value="WH_DNA-bd_sf"/>
</dbReference>
<dbReference type="Proteomes" id="UP000245629">
    <property type="component" value="Plasmid unnamed2"/>
</dbReference>
<dbReference type="GO" id="GO:0003677">
    <property type="term" value="F:DNA binding"/>
    <property type="evidence" value="ECO:0007669"/>
    <property type="project" value="TreeGrafter"/>
</dbReference>
<dbReference type="GO" id="GO:0032791">
    <property type="term" value="F:lead ion binding"/>
    <property type="evidence" value="ECO:0007669"/>
    <property type="project" value="TreeGrafter"/>
</dbReference>
<dbReference type="PANTHER" id="PTHR39168:SF1">
    <property type="entry name" value="TRANSCRIPTIONAL REGULATORY PROTEIN"/>
    <property type="match status" value="1"/>
</dbReference>
<reference evidence="3" key="1">
    <citation type="submission" date="2018-05" db="EMBL/GenBank/DDBJ databases">
        <title>Azospirillum thermophila sp. nov., a novel isolated from hot spring.</title>
        <authorList>
            <person name="Zhao Z."/>
        </authorList>
    </citation>
    <scope>NUCLEOTIDE SEQUENCE [LARGE SCALE GENOMIC DNA]</scope>
    <source>
        <strain evidence="3">CFH 70021</strain>
        <plasmid evidence="3">unnamed2</plasmid>
    </source>
</reference>
<evidence type="ECO:0000313" key="3">
    <source>
        <dbReference type="Proteomes" id="UP000245629"/>
    </source>
</evidence>
<protein>
    <submittedName>
        <fullName evidence="2">Transcriptional regulator</fullName>
    </submittedName>
</protein>
<dbReference type="CDD" id="cd00090">
    <property type="entry name" value="HTH_ARSR"/>
    <property type="match status" value="1"/>
</dbReference>
<evidence type="ECO:0000313" key="2">
    <source>
        <dbReference type="EMBL" id="AWK89470.1"/>
    </source>
</evidence>
<dbReference type="GO" id="GO:0097063">
    <property type="term" value="F:cadmium ion sensor activity"/>
    <property type="evidence" value="ECO:0007669"/>
    <property type="project" value="TreeGrafter"/>
</dbReference>
<dbReference type="SUPFAM" id="SSF46785">
    <property type="entry name" value="Winged helix' DNA-binding domain"/>
    <property type="match status" value="1"/>
</dbReference>
<dbReference type="PANTHER" id="PTHR39168">
    <property type="entry name" value="TRANSCRIPTIONAL REGULATOR-RELATED"/>
    <property type="match status" value="1"/>
</dbReference>
<dbReference type="GO" id="GO:0010288">
    <property type="term" value="P:response to lead ion"/>
    <property type="evidence" value="ECO:0007669"/>
    <property type="project" value="TreeGrafter"/>
</dbReference>
<dbReference type="InterPro" id="IPR001845">
    <property type="entry name" value="HTH_ArsR_DNA-bd_dom"/>
</dbReference>
<dbReference type="OrthoDB" id="9797716at2"/>
<dbReference type="GO" id="GO:0046686">
    <property type="term" value="P:response to cadmium ion"/>
    <property type="evidence" value="ECO:0007669"/>
    <property type="project" value="TreeGrafter"/>
</dbReference>
<proteinExistence type="predicted"/>
<dbReference type="InterPro" id="IPR011991">
    <property type="entry name" value="ArsR-like_HTH"/>
</dbReference>
<dbReference type="EMBL" id="CP029357">
    <property type="protein sequence ID" value="AWK89470.1"/>
    <property type="molecule type" value="Genomic_DNA"/>
</dbReference>
<accession>A0A2S2CYI6</accession>
<dbReference type="AlphaFoldDB" id="A0A2S2CYI6"/>